<evidence type="ECO:0000313" key="3">
    <source>
        <dbReference type="Proteomes" id="UP000735302"/>
    </source>
</evidence>
<feature type="compositionally biased region" description="Basic and acidic residues" evidence="1">
    <location>
        <begin position="55"/>
        <end position="64"/>
    </location>
</feature>
<feature type="region of interest" description="Disordered" evidence="1">
    <location>
        <begin position="23"/>
        <end position="94"/>
    </location>
</feature>
<accession>A0AAV3XXT7</accession>
<dbReference type="AlphaFoldDB" id="A0AAV3XXT7"/>
<protein>
    <submittedName>
        <fullName evidence="2">Uncharacterized protein</fullName>
    </submittedName>
</protein>
<gene>
    <name evidence="2" type="ORF">PoB_000107900</name>
</gene>
<sequence length="94" mass="9948">MTTARLARDHGNAEFRIALETMATSASSSSSHHALVVFGTDGDEPGSDDDGCGTRTEKPDKSEPGVRPGPKATKARSMGMNDDEHCVMKGAWVN</sequence>
<dbReference type="Proteomes" id="UP000735302">
    <property type="component" value="Unassembled WGS sequence"/>
</dbReference>
<organism evidence="2 3">
    <name type="scientific">Plakobranchus ocellatus</name>
    <dbReference type="NCBI Taxonomy" id="259542"/>
    <lineage>
        <taxon>Eukaryota</taxon>
        <taxon>Metazoa</taxon>
        <taxon>Spiralia</taxon>
        <taxon>Lophotrochozoa</taxon>
        <taxon>Mollusca</taxon>
        <taxon>Gastropoda</taxon>
        <taxon>Heterobranchia</taxon>
        <taxon>Euthyneura</taxon>
        <taxon>Panpulmonata</taxon>
        <taxon>Sacoglossa</taxon>
        <taxon>Placobranchoidea</taxon>
        <taxon>Plakobranchidae</taxon>
        <taxon>Plakobranchus</taxon>
    </lineage>
</organism>
<proteinExistence type="predicted"/>
<name>A0AAV3XXT7_9GAST</name>
<evidence type="ECO:0000256" key="1">
    <source>
        <dbReference type="SAM" id="MobiDB-lite"/>
    </source>
</evidence>
<feature type="compositionally biased region" description="Low complexity" evidence="1">
    <location>
        <begin position="25"/>
        <end position="34"/>
    </location>
</feature>
<feature type="compositionally biased region" description="Acidic residues" evidence="1">
    <location>
        <begin position="41"/>
        <end position="51"/>
    </location>
</feature>
<dbReference type="EMBL" id="BLXT01000140">
    <property type="protein sequence ID" value="GFN74573.1"/>
    <property type="molecule type" value="Genomic_DNA"/>
</dbReference>
<keyword evidence="3" id="KW-1185">Reference proteome</keyword>
<reference evidence="2 3" key="1">
    <citation type="journal article" date="2021" name="Elife">
        <title>Chloroplast acquisition without the gene transfer in kleptoplastic sea slugs, Plakobranchus ocellatus.</title>
        <authorList>
            <person name="Maeda T."/>
            <person name="Takahashi S."/>
            <person name="Yoshida T."/>
            <person name="Shimamura S."/>
            <person name="Takaki Y."/>
            <person name="Nagai Y."/>
            <person name="Toyoda A."/>
            <person name="Suzuki Y."/>
            <person name="Arimoto A."/>
            <person name="Ishii H."/>
            <person name="Satoh N."/>
            <person name="Nishiyama T."/>
            <person name="Hasebe M."/>
            <person name="Maruyama T."/>
            <person name="Minagawa J."/>
            <person name="Obokata J."/>
            <person name="Shigenobu S."/>
        </authorList>
    </citation>
    <scope>NUCLEOTIDE SEQUENCE [LARGE SCALE GENOMIC DNA]</scope>
</reference>
<comment type="caution">
    <text evidence="2">The sequence shown here is derived from an EMBL/GenBank/DDBJ whole genome shotgun (WGS) entry which is preliminary data.</text>
</comment>
<evidence type="ECO:0000313" key="2">
    <source>
        <dbReference type="EMBL" id="GFN74573.1"/>
    </source>
</evidence>